<dbReference type="SUPFAM" id="SSF52317">
    <property type="entry name" value="Class I glutamine amidotransferase-like"/>
    <property type="match status" value="1"/>
</dbReference>
<name>A0A157RDW9_9BORD</name>
<evidence type="ECO:0000256" key="1">
    <source>
        <dbReference type="ARBA" id="ARBA00023015"/>
    </source>
</evidence>
<dbReference type="PROSITE" id="PS01124">
    <property type="entry name" value="HTH_ARAC_FAMILY_2"/>
    <property type="match status" value="1"/>
</dbReference>
<dbReference type="InterPro" id="IPR052158">
    <property type="entry name" value="INH-QAR"/>
</dbReference>
<organism evidence="4 5">
    <name type="scientific">Bordetella ansorpii</name>
    <dbReference type="NCBI Taxonomy" id="288768"/>
    <lineage>
        <taxon>Bacteria</taxon>
        <taxon>Pseudomonadati</taxon>
        <taxon>Pseudomonadota</taxon>
        <taxon>Betaproteobacteria</taxon>
        <taxon>Burkholderiales</taxon>
        <taxon>Alcaligenaceae</taxon>
        <taxon>Bordetella</taxon>
    </lineage>
</organism>
<sequence length="322" mass="35088">MNIQVLIVDGAFDIGLSAVLDTLALANELVPQLENPVEPFHVALVGPRRHVSTAHGFAVPLTPKQSLRRPDAVVVPALGAKQPPLIADALRRKDVLASCGMLRELSQECALIGAACTATFVLAETGLLDDHKATTSWWLTPFFRQRYPKVLLDESRMLVNSAPFVTAGAALAHFDLALGLVRSKSPSLAAMTARYLLVERRPSQAAFVIPNHLAHADPLVERYEQWAHSRLSQGFSLADAAESLHVSERTLSRKLKAVTGKSPLSFFQDMRVQQAVHLLQTTSESIESIAVAVGYSDGVTLRTLLRTKLGQGLREIRAQIEN</sequence>
<evidence type="ECO:0000313" key="4">
    <source>
        <dbReference type="EMBL" id="SAI56193.1"/>
    </source>
</evidence>
<dbReference type="InterPro" id="IPR029062">
    <property type="entry name" value="Class_I_gatase-like"/>
</dbReference>
<dbReference type="InterPro" id="IPR009057">
    <property type="entry name" value="Homeodomain-like_sf"/>
</dbReference>
<dbReference type="Pfam" id="PF12833">
    <property type="entry name" value="HTH_18"/>
    <property type="match status" value="1"/>
</dbReference>
<evidence type="ECO:0000259" key="3">
    <source>
        <dbReference type="PROSITE" id="PS01124"/>
    </source>
</evidence>
<dbReference type="GO" id="GO:0003700">
    <property type="term" value="F:DNA-binding transcription factor activity"/>
    <property type="evidence" value="ECO:0007669"/>
    <property type="project" value="InterPro"/>
</dbReference>
<dbReference type="PANTHER" id="PTHR43130">
    <property type="entry name" value="ARAC-FAMILY TRANSCRIPTIONAL REGULATOR"/>
    <property type="match status" value="1"/>
</dbReference>
<dbReference type="GO" id="GO:0043565">
    <property type="term" value="F:sequence-specific DNA binding"/>
    <property type="evidence" value="ECO:0007669"/>
    <property type="project" value="InterPro"/>
</dbReference>
<evidence type="ECO:0000313" key="5">
    <source>
        <dbReference type="Proteomes" id="UP000077037"/>
    </source>
</evidence>
<keyword evidence="2" id="KW-0804">Transcription</keyword>
<dbReference type="OrthoDB" id="9803764at2"/>
<gene>
    <name evidence="4" type="primary">rhaS_6</name>
    <name evidence="4" type="ORF">SAMEA1982600_04733</name>
</gene>
<accession>A0A157RDW9</accession>
<keyword evidence="1" id="KW-0805">Transcription regulation</keyword>
<dbReference type="Gene3D" id="3.40.50.880">
    <property type="match status" value="1"/>
</dbReference>
<dbReference type="AlphaFoldDB" id="A0A157RDW9"/>
<dbReference type="PANTHER" id="PTHR43130:SF11">
    <property type="entry name" value="TRANSCRIPTIONAL REGULATORY PROTEIN"/>
    <property type="match status" value="1"/>
</dbReference>
<dbReference type="Gene3D" id="1.10.10.60">
    <property type="entry name" value="Homeodomain-like"/>
    <property type="match status" value="1"/>
</dbReference>
<dbReference type="RefSeq" id="WP_066421663.1">
    <property type="nucleotide sequence ID" value="NZ_FKBS01000029.1"/>
</dbReference>
<reference evidence="4 5" key="1">
    <citation type="submission" date="2016-03" db="EMBL/GenBank/DDBJ databases">
        <authorList>
            <consortium name="Pathogen Informatics"/>
        </authorList>
    </citation>
    <scope>NUCLEOTIDE SEQUENCE [LARGE SCALE GENOMIC DNA]</scope>
    <source>
        <strain evidence="4 5">NCTC13364</strain>
    </source>
</reference>
<dbReference type="SUPFAM" id="SSF46689">
    <property type="entry name" value="Homeodomain-like"/>
    <property type="match status" value="1"/>
</dbReference>
<evidence type="ECO:0000256" key="2">
    <source>
        <dbReference type="ARBA" id="ARBA00023163"/>
    </source>
</evidence>
<dbReference type="EMBL" id="FKBS01000029">
    <property type="protein sequence ID" value="SAI56193.1"/>
    <property type="molecule type" value="Genomic_DNA"/>
</dbReference>
<dbReference type="Proteomes" id="UP000077037">
    <property type="component" value="Unassembled WGS sequence"/>
</dbReference>
<protein>
    <submittedName>
        <fullName evidence="4">AraC family transcriptional regulator</fullName>
    </submittedName>
</protein>
<dbReference type="SMART" id="SM00342">
    <property type="entry name" value="HTH_ARAC"/>
    <property type="match status" value="1"/>
</dbReference>
<feature type="domain" description="HTH araC/xylS-type" evidence="3">
    <location>
        <begin position="221"/>
        <end position="319"/>
    </location>
</feature>
<dbReference type="InterPro" id="IPR018060">
    <property type="entry name" value="HTH_AraC"/>
</dbReference>
<proteinExistence type="predicted"/>